<evidence type="ECO:0000313" key="2">
    <source>
        <dbReference type="Proteomes" id="UP000246702"/>
    </source>
</evidence>
<dbReference type="Proteomes" id="UP000246702">
    <property type="component" value="Unassembled WGS sequence"/>
</dbReference>
<dbReference type="STRING" id="1450535.A0A317WKY1"/>
<name>A0A317WKY1_9EURO</name>
<accession>A0A317WKY1</accession>
<dbReference type="OrthoDB" id="3485856at2759"/>
<reference evidence="1 2" key="1">
    <citation type="submission" date="2016-12" db="EMBL/GenBank/DDBJ databases">
        <title>The genomes of Aspergillus section Nigri reveals drivers in fungal speciation.</title>
        <authorList>
            <consortium name="DOE Joint Genome Institute"/>
            <person name="Vesth T.C."/>
            <person name="Nybo J."/>
            <person name="Theobald S."/>
            <person name="Brandl J."/>
            <person name="Frisvad J.C."/>
            <person name="Nielsen K.F."/>
            <person name="Lyhne E.K."/>
            <person name="Kogle M.E."/>
            <person name="Kuo A."/>
            <person name="Riley R."/>
            <person name="Clum A."/>
            <person name="Nolan M."/>
            <person name="Lipzen A."/>
            <person name="Salamov A."/>
            <person name="Henrissat B."/>
            <person name="Wiebenga A."/>
            <person name="De Vries R.P."/>
            <person name="Grigoriev I.V."/>
            <person name="Mortensen U.H."/>
            <person name="Andersen M.R."/>
            <person name="Baker S.E."/>
        </authorList>
    </citation>
    <scope>NUCLEOTIDE SEQUENCE [LARGE SCALE GENOMIC DNA]</scope>
    <source>
        <strain evidence="1 2">CBS 115572</strain>
    </source>
</reference>
<keyword evidence="2" id="KW-1185">Reference proteome</keyword>
<evidence type="ECO:0000313" key="1">
    <source>
        <dbReference type="EMBL" id="PWY87156.1"/>
    </source>
</evidence>
<comment type="caution">
    <text evidence="1">The sequence shown here is derived from an EMBL/GenBank/DDBJ whole genome shotgun (WGS) entry which is preliminary data.</text>
</comment>
<gene>
    <name evidence="1" type="ORF">BO94DRAFT_596378</name>
</gene>
<dbReference type="GeneID" id="37118396"/>
<sequence length="222" mass="24836">MTQLLATISRLTSILCPTSDEAASFASLIRNYGLSRIFLDEDNAPNNTDTHSNLFLRHKSLDAQFKQPGARYPGVVLEVSYSNDGKDLPNLAREWIIHSNGDTKVVIGIHIYPKGTKESTISVWRSNNILSNGEENAWMEIDHEVPPTHHLPLSFLPSEFKNKNNKLINLHNQPFRAPDTSVLNPAASLYLDLSDFALDELQKISAEYSQASALVTRVLPHF</sequence>
<dbReference type="AlphaFoldDB" id="A0A317WKY1"/>
<dbReference type="RefSeq" id="XP_025467364.1">
    <property type="nucleotide sequence ID" value="XM_025616253.1"/>
</dbReference>
<dbReference type="EMBL" id="MSFK01000014">
    <property type="protein sequence ID" value="PWY87156.1"/>
    <property type="molecule type" value="Genomic_DNA"/>
</dbReference>
<protein>
    <submittedName>
        <fullName evidence="1">Uncharacterized protein</fullName>
    </submittedName>
</protein>
<proteinExistence type="predicted"/>
<organism evidence="1 2">
    <name type="scientific">Aspergillus sclerotioniger CBS 115572</name>
    <dbReference type="NCBI Taxonomy" id="1450535"/>
    <lineage>
        <taxon>Eukaryota</taxon>
        <taxon>Fungi</taxon>
        <taxon>Dikarya</taxon>
        <taxon>Ascomycota</taxon>
        <taxon>Pezizomycotina</taxon>
        <taxon>Eurotiomycetes</taxon>
        <taxon>Eurotiomycetidae</taxon>
        <taxon>Eurotiales</taxon>
        <taxon>Aspergillaceae</taxon>
        <taxon>Aspergillus</taxon>
        <taxon>Aspergillus subgen. Circumdati</taxon>
    </lineage>
</organism>